<organism evidence="1 2">
    <name type="scientific">Amylocarpus encephaloides</name>
    <dbReference type="NCBI Taxonomy" id="45428"/>
    <lineage>
        <taxon>Eukaryota</taxon>
        <taxon>Fungi</taxon>
        <taxon>Dikarya</taxon>
        <taxon>Ascomycota</taxon>
        <taxon>Pezizomycotina</taxon>
        <taxon>Leotiomycetes</taxon>
        <taxon>Helotiales</taxon>
        <taxon>Helotiales incertae sedis</taxon>
        <taxon>Amylocarpus</taxon>
    </lineage>
</organism>
<dbReference type="EMBL" id="MU251668">
    <property type="protein sequence ID" value="KAG9230481.1"/>
    <property type="molecule type" value="Genomic_DNA"/>
</dbReference>
<dbReference type="AlphaFoldDB" id="A0A9P7YBA5"/>
<evidence type="ECO:0000313" key="2">
    <source>
        <dbReference type="Proteomes" id="UP000824998"/>
    </source>
</evidence>
<gene>
    <name evidence="1" type="ORF">BJ875DRAFT_431518</name>
</gene>
<dbReference type="Gene3D" id="3.30.70.330">
    <property type="match status" value="1"/>
</dbReference>
<proteinExistence type="predicted"/>
<accession>A0A9P7YBA5</accession>
<comment type="caution">
    <text evidence="1">The sequence shown here is derived from an EMBL/GenBank/DDBJ whole genome shotgun (WGS) entry which is preliminary data.</text>
</comment>
<dbReference type="Proteomes" id="UP000824998">
    <property type="component" value="Unassembled WGS sequence"/>
</dbReference>
<dbReference type="InterPro" id="IPR035979">
    <property type="entry name" value="RBD_domain_sf"/>
</dbReference>
<evidence type="ECO:0008006" key="3">
    <source>
        <dbReference type="Google" id="ProtNLM"/>
    </source>
</evidence>
<keyword evidence="2" id="KW-1185">Reference proteome</keyword>
<dbReference type="SUPFAM" id="SSF54928">
    <property type="entry name" value="RNA-binding domain, RBD"/>
    <property type="match status" value="1"/>
</dbReference>
<dbReference type="GO" id="GO:0003676">
    <property type="term" value="F:nucleic acid binding"/>
    <property type="evidence" value="ECO:0007669"/>
    <property type="project" value="InterPro"/>
</dbReference>
<dbReference type="OrthoDB" id="336240at2759"/>
<protein>
    <recommendedName>
        <fullName evidence="3">RRM domain-containing protein</fullName>
    </recommendedName>
</protein>
<evidence type="ECO:0000313" key="1">
    <source>
        <dbReference type="EMBL" id="KAG9230481.1"/>
    </source>
</evidence>
<name>A0A9P7YBA5_9HELO</name>
<dbReference type="InterPro" id="IPR012677">
    <property type="entry name" value="Nucleotide-bd_a/b_plait_sf"/>
</dbReference>
<sequence>MSNILRNLTSNGMRKPTVEEAFDAANLPFVENCRLAKDTSEFGVIRISNIPYTIKRSEIMAFLGRNAKMVNETDHEPVHIVMERVTSKTLDCFVEFVNFEEALATVSRFEANKIAGRVGRLGQRHVEVDLSSQEELMKQLFPKVKNVTWVGAKPVIAPRDPNDKYNSGFQGFVTKEELVMLVKHVEAPNRSPFAKDCPQRPFECLISTLLKYPWYMVDYITIEDRNLIHSATKDLLIMLVERVNKEYDTINLTNMLLQRVIRAAIKCPAFTPVMRDDIVFLGGVSDQLAKEFGVPPFAYEWCELWCVGPKPGVPHDVLLWYIAIIREETEEPKRELSLAERAERGTVIEKDMFFGKLKKYLHYGPGLNKKTLGEMARVEWGALETILRNALTPGARRLGDQ</sequence>
<reference evidence="1" key="1">
    <citation type="journal article" date="2021" name="IMA Fungus">
        <title>Genomic characterization of three marine fungi, including Emericellopsis atlantica sp. nov. with signatures of a generalist lifestyle and marine biomass degradation.</title>
        <authorList>
            <person name="Hagestad O.C."/>
            <person name="Hou L."/>
            <person name="Andersen J.H."/>
            <person name="Hansen E.H."/>
            <person name="Altermark B."/>
            <person name="Li C."/>
            <person name="Kuhnert E."/>
            <person name="Cox R.J."/>
            <person name="Crous P.W."/>
            <person name="Spatafora J.W."/>
            <person name="Lail K."/>
            <person name="Amirebrahimi M."/>
            <person name="Lipzen A."/>
            <person name="Pangilinan J."/>
            <person name="Andreopoulos W."/>
            <person name="Hayes R.D."/>
            <person name="Ng V."/>
            <person name="Grigoriev I.V."/>
            <person name="Jackson S.A."/>
            <person name="Sutton T.D.S."/>
            <person name="Dobson A.D.W."/>
            <person name="Rama T."/>
        </authorList>
    </citation>
    <scope>NUCLEOTIDE SEQUENCE</scope>
    <source>
        <strain evidence="1">TRa018bII</strain>
    </source>
</reference>